<feature type="region of interest" description="Disordered" evidence="1">
    <location>
        <begin position="288"/>
        <end position="362"/>
    </location>
</feature>
<reference evidence="2" key="1">
    <citation type="journal article" date="2020" name="Stud. Mycol.">
        <title>101 Dothideomycetes genomes: a test case for predicting lifestyles and emergence of pathogens.</title>
        <authorList>
            <person name="Haridas S."/>
            <person name="Albert R."/>
            <person name="Binder M."/>
            <person name="Bloem J."/>
            <person name="Labutti K."/>
            <person name="Salamov A."/>
            <person name="Andreopoulos B."/>
            <person name="Baker S."/>
            <person name="Barry K."/>
            <person name="Bills G."/>
            <person name="Bluhm B."/>
            <person name="Cannon C."/>
            <person name="Castanera R."/>
            <person name="Culley D."/>
            <person name="Daum C."/>
            <person name="Ezra D."/>
            <person name="Gonzalez J."/>
            <person name="Henrissat B."/>
            <person name="Kuo A."/>
            <person name="Liang C."/>
            <person name="Lipzen A."/>
            <person name="Lutzoni F."/>
            <person name="Magnuson J."/>
            <person name="Mondo S."/>
            <person name="Nolan M."/>
            <person name="Ohm R."/>
            <person name="Pangilinan J."/>
            <person name="Park H.-J."/>
            <person name="Ramirez L."/>
            <person name="Alfaro M."/>
            <person name="Sun H."/>
            <person name="Tritt A."/>
            <person name="Yoshinaga Y."/>
            <person name="Zwiers L.-H."/>
            <person name="Turgeon B."/>
            <person name="Goodwin S."/>
            <person name="Spatafora J."/>
            <person name="Crous P."/>
            <person name="Grigoriev I."/>
        </authorList>
    </citation>
    <scope>NUCLEOTIDE SEQUENCE</scope>
    <source>
        <strain evidence="2">CBS 121739</strain>
    </source>
</reference>
<evidence type="ECO:0000313" key="2">
    <source>
        <dbReference type="EMBL" id="KAF2755438.1"/>
    </source>
</evidence>
<evidence type="ECO:0000256" key="1">
    <source>
        <dbReference type="SAM" id="MobiDB-lite"/>
    </source>
</evidence>
<dbReference type="RefSeq" id="XP_033597889.1">
    <property type="nucleotide sequence ID" value="XM_033747326.1"/>
</dbReference>
<sequence length="362" mass="42707">MSRHGGHHNKGNFGLEALGIGSAVGVIAGTYKFGEFLHNAKKLQEVHLENQAFVSVAQRASLDLRETARLLAHPKIKHALSTNPEKRAWIEGAIRDTEKGVAFLVRHTKRVDKDVHGGSWGFGIRNRFRWVLDDRDKAVHARIELVTAHQTLLEVIGFLGSLEPMARHEEKADRRQVDVHVEHDSRREVDIEYDRPREVDVDFNVKKEYEYRDERPRYEYDVHREVRVDRRGGHKDEGYDSHDESDFQFLRHGLGQPTDERRYVDAEGNIVTENVARNVTYRREYEVQEEPRYAPASERVSYRKQYKVHEEPRYTPTGERYTYRRDYEARHDEPERVEYRRPYVEDEPPREHRGKWPPPSRL</sequence>
<dbReference type="AlphaFoldDB" id="A0A6A6VXQ0"/>
<dbReference type="EMBL" id="ML996577">
    <property type="protein sequence ID" value="KAF2755438.1"/>
    <property type="molecule type" value="Genomic_DNA"/>
</dbReference>
<feature type="compositionally biased region" description="Basic and acidic residues" evidence="1">
    <location>
        <begin position="321"/>
        <end position="351"/>
    </location>
</feature>
<dbReference type="GeneID" id="54488380"/>
<protein>
    <submittedName>
        <fullName evidence="2">Uncharacterized protein</fullName>
    </submittedName>
</protein>
<organism evidence="2 3">
    <name type="scientific">Pseudovirgaria hyperparasitica</name>
    <dbReference type="NCBI Taxonomy" id="470096"/>
    <lineage>
        <taxon>Eukaryota</taxon>
        <taxon>Fungi</taxon>
        <taxon>Dikarya</taxon>
        <taxon>Ascomycota</taxon>
        <taxon>Pezizomycotina</taxon>
        <taxon>Dothideomycetes</taxon>
        <taxon>Dothideomycetes incertae sedis</taxon>
        <taxon>Acrospermales</taxon>
        <taxon>Acrospermaceae</taxon>
        <taxon>Pseudovirgaria</taxon>
    </lineage>
</organism>
<evidence type="ECO:0000313" key="3">
    <source>
        <dbReference type="Proteomes" id="UP000799437"/>
    </source>
</evidence>
<proteinExistence type="predicted"/>
<dbReference type="Proteomes" id="UP000799437">
    <property type="component" value="Unassembled WGS sequence"/>
</dbReference>
<gene>
    <name evidence="2" type="ORF">EJ05DRAFT_502899</name>
</gene>
<accession>A0A6A6VXQ0</accession>
<dbReference type="OrthoDB" id="5140048at2759"/>
<name>A0A6A6VXQ0_9PEZI</name>
<keyword evidence="3" id="KW-1185">Reference proteome</keyword>